<proteinExistence type="predicted"/>
<dbReference type="EMBL" id="OC002893">
    <property type="protein sequence ID" value="CAD7262527.1"/>
    <property type="molecule type" value="Genomic_DNA"/>
</dbReference>
<dbReference type="AlphaFoldDB" id="A0A7R9AYE2"/>
<sequence>MDNSRPEGRRHQLRCCYGFSNETWNMTLYWWMQYFWITKATFSGVAEGKDKACSKMHNHHDKQHLRPKLRKHLNYQHTKL</sequence>
<gene>
    <name evidence="1" type="ORF">TSIB3V08_LOCUS6632</name>
</gene>
<organism evidence="1">
    <name type="scientific">Timema shepardi</name>
    <name type="common">Walking stick</name>
    <dbReference type="NCBI Taxonomy" id="629360"/>
    <lineage>
        <taxon>Eukaryota</taxon>
        <taxon>Metazoa</taxon>
        <taxon>Ecdysozoa</taxon>
        <taxon>Arthropoda</taxon>
        <taxon>Hexapoda</taxon>
        <taxon>Insecta</taxon>
        <taxon>Pterygota</taxon>
        <taxon>Neoptera</taxon>
        <taxon>Polyneoptera</taxon>
        <taxon>Phasmatodea</taxon>
        <taxon>Timematodea</taxon>
        <taxon>Timematoidea</taxon>
        <taxon>Timematidae</taxon>
        <taxon>Timema</taxon>
    </lineage>
</organism>
<name>A0A7R9AYE2_TIMSH</name>
<accession>A0A7R9AYE2</accession>
<evidence type="ECO:0000313" key="1">
    <source>
        <dbReference type="EMBL" id="CAD7262527.1"/>
    </source>
</evidence>
<protein>
    <submittedName>
        <fullName evidence="1">Uncharacterized protein</fullName>
    </submittedName>
</protein>
<reference evidence="1" key="1">
    <citation type="submission" date="2020-11" db="EMBL/GenBank/DDBJ databases">
        <authorList>
            <person name="Tran Van P."/>
        </authorList>
    </citation>
    <scope>NUCLEOTIDE SEQUENCE</scope>
</reference>